<accession>A0A8G1XB12</accession>
<dbReference type="GO" id="GO:0043531">
    <property type="term" value="F:ADP binding"/>
    <property type="evidence" value="ECO:0007669"/>
    <property type="project" value="InterPro"/>
</dbReference>
<protein>
    <submittedName>
        <fullName evidence="1">Putative ATPase</fullName>
    </submittedName>
</protein>
<organism evidence="1 2">
    <name type="scientific">Kitasatospora cineracea</name>
    <dbReference type="NCBI Taxonomy" id="88074"/>
    <lineage>
        <taxon>Bacteria</taxon>
        <taxon>Bacillati</taxon>
        <taxon>Actinomycetota</taxon>
        <taxon>Actinomycetes</taxon>
        <taxon>Kitasatosporales</taxon>
        <taxon>Streptomycetaceae</taxon>
        <taxon>Kitasatospora</taxon>
    </lineage>
</organism>
<comment type="caution">
    <text evidence="1">The sequence shown here is derived from an EMBL/GenBank/DDBJ whole genome shotgun (WGS) entry which is preliminary data.</text>
</comment>
<name>A0A8G1XB12_9ACTN</name>
<sequence length="538" mass="57488">MGTENSITGGTFAAGVLQVGSLSLDKPATRPSGLPPRGLFVGREPLLADLVTGLAAGGGPLLVSALAGLGGIGKTALAVEAAHRTRHLFPGGILFVDLRGYDEHPVTPEQALDTLLRALGEDLPPEDPAAKQHRYRTLLAAADGPLLLIADNASSPAQVTPLLPGDPRHHVLVTSRHVLSDRTLTPHHFRVGTLDEEESLVLLAELAGCPDPAFADIARLCGHLPLALRVAGALLTDRTPAELATDLTDTRERLTELDYGPDLTVRTAFDLSHQRLAPAEARLFALLGRHPGPDLALDAVTALADLPERETLSLLRSLSRAHLVEAADRRYRLHDLVKLYAAEQPADDAEQAVVRLARFYAAMAATIEPNLRARGEWISAEGENVFATHHVVGFEVDPHVSAALNDGITWYLLQSAVFRAIAAGNVGAARGRAPHREDLTEMIRIESVDDLFTSSAALPRGPELSRLLILLKELTVNAAQPELTPDVLPEYLRLLSSGLSRFRAGAEQMGGLLGPQEAELRELEEQLTDTAKGATGGR</sequence>
<dbReference type="PANTHER" id="PTHR47691">
    <property type="entry name" value="REGULATOR-RELATED"/>
    <property type="match status" value="1"/>
</dbReference>
<dbReference type="PANTHER" id="PTHR47691:SF3">
    <property type="entry name" value="HTH-TYPE TRANSCRIPTIONAL REGULATOR RV0890C-RELATED"/>
    <property type="match status" value="1"/>
</dbReference>
<dbReference type="PRINTS" id="PR00364">
    <property type="entry name" value="DISEASERSIST"/>
</dbReference>
<dbReference type="SUPFAM" id="SSF52540">
    <property type="entry name" value="P-loop containing nucleoside triphosphate hydrolases"/>
    <property type="match status" value="1"/>
</dbReference>
<dbReference type="InterPro" id="IPR027417">
    <property type="entry name" value="P-loop_NTPase"/>
</dbReference>
<proteinExistence type="predicted"/>
<reference evidence="1 2" key="1">
    <citation type="submission" date="2018-11" db="EMBL/GenBank/DDBJ databases">
        <title>Sequencing the genomes of 1000 actinobacteria strains.</title>
        <authorList>
            <person name="Klenk H.-P."/>
        </authorList>
    </citation>
    <scope>NUCLEOTIDE SEQUENCE [LARGE SCALE GENOMIC DNA]</scope>
    <source>
        <strain evidence="1 2">DSM 44780</strain>
    </source>
</reference>
<evidence type="ECO:0000313" key="1">
    <source>
        <dbReference type="EMBL" id="ROR38418.1"/>
    </source>
</evidence>
<dbReference type="Gene3D" id="3.40.50.300">
    <property type="entry name" value="P-loop containing nucleotide triphosphate hydrolases"/>
    <property type="match status" value="1"/>
</dbReference>
<dbReference type="Proteomes" id="UP000267408">
    <property type="component" value="Unassembled WGS sequence"/>
</dbReference>
<gene>
    <name evidence="1" type="ORF">EDD39_6599</name>
</gene>
<dbReference type="RefSeq" id="WP_162870282.1">
    <property type="nucleotide sequence ID" value="NZ_RJVJ01000002.1"/>
</dbReference>
<dbReference type="AlphaFoldDB" id="A0A8G1XB12"/>
<evidence type="ECO:0000313" key="2">
    <source>
        <dbReference type="Proteomes" id="UP000267408"/>
    </source>
</evidence>
<dbReference type="EMBL" id="RJVJ01000002">
    <property type="protein sequence ID" value="ROR38418.1"/>
    <property type="molecule type" value="Genomic_DNA"/>
</dbReference>